<keyword evidence="4" id="KW-1185">Reference proteome</keyword>
<dbReference type="InterPro" id="IPR011047">
    <property type="entry name" value="Quinoprotein_ADH-like_sf"/>
</dbReference>
<dbReference type="Pfam" id="PF13360">
    <property type="entry name" value="PQQ_2"/>
    <property type="match status" value="2"/>
</dbReference>
<feature type="domain" description="Pyrrolo-quinoline quinone repeat" evidence="2">
    <location>
        <begin position="236"/>
        <end position="460"/>
    </location>
</feature>
<reference evidence="3 4" key="1">
    <citation type="submission" date="2024-10" db="EMBL/GenBank/DDBJ databases">
        <title>The Natural Products Discovery Center: Release of the First 8490 Sequenced Strains for Exploring Actinobacteria Biosynthetic Diversity.</title>
        <authorList>
            <person name="Kalkreuter E."/>
            <person name="Kautsar S.A."/>
            <person name="Yang D."/>
            <person name="Bader C.D."/>
            <person name="Teijaro C.N."/>
            <person name="Fluegel L."/>
            <person name="Davis C.M."/>
            <person name="Simpson J.R."/>
            <person name="Lauterbach L."/>
            <person name="Steele A.D."/>
            <person name="Gui C."/>
            <person name="Meng S."/>
            <person name="Li G."/>
            <person name="Viehrig K."/>
            <person name="Ye F."/>
            <person name="Su P."/>
            <person name="Kiefer A.F."/>
            <person name="Nichols A."/>
            <person name="Cepeda A.J."/>
            <person name="Yan W."/>
            <person name="Fan B."/>
            <person name="Jiang Y."/>
            <person name="Adhikari A."/>
            <person name="Zheng C.-J."/>
            <person name="Schuster L."/>
            <person name="Cowan T.M."/>
            <person name="Smanski M.J."/>
            <person name="Chevrette M.G."/>
            <person name="De Carvalho L.P.S."/>
            <person name="Shen B."/>
        </authorList>
    </citation>
    <scope>NUCLEOTIDE SEQUENCE [LARGE SCALE GENOMIC DNA]</scope>
    <source>
        <strain evidence="3 4">NPDC007147</strain>
    </source>
</reference>
<accession>A0ABW6L123</accession>
<organism evidence="3 4">
    <name type="scientific">Streptomyces kebangsaanensis</name>
    <dbReference type="NCBI Taxonomy" id="864058"/>
    <lineage>
        <taxon>Bacteria</taxon>
        <taxon>Bacillati</taxon>
        <taxon>Actinomycetota</taxon>
        <taxon>Actinomycetes</taxon>
        <taxon>Kitasatosporales</taxon>
        <taxon>Streptomycetaceae</taxon>
        <taxon>Streptomyces</taxon>
    </lineage>
</organism>
<feature type="compositionally biased region" description="Basic and acidic residues" evidence="1">
    <location>
        <begin position="45"/>
        <end position="54"/>
    </location>
</feature>
<evidence type="ECO:0000313" key="3">
    <source>
        <dbReference type="EMBL" id="MFE9172653.1"/>
    </source>
</evidence>
<dbReference type="PANTHER" id="PTHR34512">
    <property type="entry name" value="CELL SURFACE PROTEIN"/>
    <property type="match status" value="1"/>
</dbReference>
<feature type="region of interest" description="Disordered" evidence="1">
    <location>
        <begin position="41"/>
        <end position="67"/>
    </location>
</feature>
<dbReference type="EMBL" id="JBIAFJ010000025">
    <property type="protein sequence ID" value="MFE9172653.1"/>
    <property type="molecule type" value="Genomic_DNA"/>
</dbReference>
<dbReference type="SUPFAM" id="SSF50998">
    <property type="entry name" value="Quinoprotein alcohol dehydrogenase-like"/>
    <property type="match status" value="1"/>
</dbReference>
<sequence length="464" mass="49413">MNLGLQPVEHRDLLPVQGLSRRRLLSSVLALVPAALAAGCTGDAEDGRGGDDPFRLPTPSRSVGQHAAGWPVRVKAGSSPPVLAGDTLYCAEYGGQIRAFDGITGREKWRVPPTDELAGLDDVVQDTPLVADGVVVVGRSSASPQASAVVALDADQGSELWSVSVSGGLNVVRQGRQVIYAENLPRKEGQFRSGSMIRAVDLETGEILWKNRSPSVSRLFADEAAVYAVYSGGEDHGVRALRLKDGQEVWRRPVAVTDPSAVRLADGVIVAAHSDPEGSAALVKALRASSGEVAWQHEYHTFTAAPVMDGEGRVLVSPDRTVQALDAQTGVRIWSYRSSNDTLYSLLEHDGVVICGEYEQPSPKAKATGIRINLLDSGKGKRKAFWEGDYTGAEILLAASGLAYVRLYVEEGMELACLDIGSGKQLWKSPAEGGAVLAAGHGALYVFGTELDRLNPRTGKRLDD</sequence>
<evidence type="ECO:0000313" key="4">
    <source>
        <dbReference type="Proteomes" id="UP001601197"/>
    </source>
</evidence>
<protein>
    <submittedName>
        <fullName evidence="3">PQQ-binding-like beta-propeller repeat protein</fullName>
    </submittedName>
</protein>
<evidence type="ECO:0000256" key="1">
    <source>
        <dbReference type="SAM" id="MobiDB-lite"/>
    </source>
</evidence>
<dbReference type="RefSeq" id="WP_388350405.1">
    <property type="nucleotide sequence ID" value="NZ_JBIAFJ010000025.1"/>
</dbReference>
<dbReference type="Gene3D" id="2.130.10.10">
    <property type="entry name" value="YVTN repeat-like/Quinoprotein amine dehydrogenase"/>
    <property type="match status" value="2"/>
</dbReference>
<name>A0ABW6L123_9ACTN</name>
<dbReference type="Proteomes" id="UP001601197">
    <property type="component" value="Unassembled WGS sequence"/>
</dbReference>
<dbReference type="PANTHER" id="PTHR34512:SF30">
    <property type="entry name" value="OUTER MEMBRANE PROTEIN ASSEMBLY FACTOR BAMB"/>
    <property type="match status" value="1"/>
</dbReference>
<dbReference type="InterPro" id="IPR018391">
    <property type="entry name" value="PQQ_b-propeller_rpt"/>
</dbReference>
<feature type="domain" description="Pyrrolo-quinoline quinone repeat" evidence="2">
    <location>
        <begin position="70"/>
        <end position="209"/>
    </location>
</feature>
<evidence type="ECO:0000259" key="2">
    <source>
        <dbReference type="Pfam" id="PF13360"/>
    </source>
</evidence>
<dbReference type="InterPro" id="IPR015943">
    <property type="entry name" value="WD40/YVTN_repeat-like_dom_sf"/>
</dbReference>
<comment type="caution">
    <text evidence="3">The sequence shown here is derived from an EMBL/GenBank/DDBJ whole genome shotgun (WGS) entry which is preliminary data.</text>
</comment>
<gene>
    <name evidence="3" type="ORF">ACFYNZ_24800</name>
</gene>
<dbReference type="SMART" id="SM00564">
    <property type="entry name" value="PQQ"/>
    <property type="match status" value="6"/>
</dbReference>
<proteinExistence type="predicted"/>
<dbReference type="InterPro" id="IPR002372">
    <property type="entry name" value="PQQ_rpt_dom"/>
</dbReference>